<organism evidence="1 2">
    <name type="scientific">Cereibacter changlensis JA139</name>
    <dbReference type="NCBI Taxonomy" id="1188249"/>
    <lineage>
        <taxon>Bacteria</taxon>
        <taxon>Pseudomonadati</taxon>
        <taxon>Pseudomonadota</taxon>
        <taxon>Alphaproteobacteria</taxon>
        <taxon>Rhodobacterales</taxon>
        <taxon>Paracoccaceae</taxon>
        <taxon>Cereibacter</taxon>
    </lineage>
</organism>
<name>A0A2T4JXC7_9RHOB</name>
<protein>
    <submittedName>
        <fullName evidence="1">Uncharacterized protein</fullName>
    </submittedName>
</protein>
<proteinExistence type="predicted"/>
<dbReference type="Proteomes" id="UP000241010">
    <property type="component" value="Unassembled WGS sequence"/>
</dbReference>
<dbReference type="EMBL" id="PZKG01000019">
    <property type="protein sequence ID" value="PTE22564.1"/>
    <property type="molecule type" value="Genomic_DNA"/>
</dbReference>
<dbReference type="RefSeq" id="WP_107663078.1">
    <property type="nucleotide sequence ID" value="NZ_PZKG01000019.1"/>
</dbReference>
<gene>
    <name evidence="1" type="ORF">C5F48_06390</name>
</gene>
<keyword evidence="2" id="KW-1185">Reference proteome</keyword>
<dbReference type="AlphaFoldDB" id="A0A2T4JXC7"/>
<sequence length="118" mass="12983">MPKTKNLGIDLTPPAEVALAAEKGLALRRKYKRGGTNVGVARARDLKGRKSLSTQTIKRMVYFFQRHEIDKQAENFGNEDDPSAGYVAWLLWGGDPGRAWAEKLAAEIKASEGKPKDG</sequence>
<evidence type="ECO:0000313" key="2">
    <source>
        <dbReference type="Proteomes" id="UP000241010"/>
    </source>
</evidence>
<reference evidence="1 2" key="1">
    <citation type="submission" date="2018-03" db="EMBL/GenBank/DDBJ databases">
        <title>Cereibacter changlensis.</title>
        <authorList>
            <person name="Meyer T.E."/>
            <person name="Miller S."/>
            <person name="Lodha T."/>
            <person name="Gandham S."/>
            <person name="Chintalapati S."/>
            <person name="Chintalapati V.R."/>
        </authorList>
    </citation>
    <scope>NUCLEOTIDE SEQUENCE [LARGE SCALE GENOMIC DNA]</scope>
    <source>
        <strain evidence="1 2">JA139</strain>
    </source>
</reference>
<dbReference type="OrthoDB" id="7270696at2"/>
<accession>A0A2T4JXC7</accession>
<evidence type="ECO:0000313" key="1">
    <source>
        <dbReference type="EMBL" id="PTE22564.1"/>
    </source>
</evidence>
<comment type="caution">
    <text evidence="1">The sequence shown here is derived from an EMBL/GenBank/DDBJ whole genome shotgun (WGS) entry which is preliminary data.</text>
</comment>